<dbReference type="OrthoDB" id="408631at2759"/>
<dbReference type="STRING" id="28573.A0A0U1LXE4"/>
<accession>A0A0U1LXE4</accession>
<evidence type="ECO:0000313" key="3">
    <source>
        <dbReference type="EMBL" id="CRG88053.1"/>
    </source>
</evidence>
<dbReference type="InterPro" id="IPR050300">
    <property type="entry name" value="GDXG_lipolytic_enzyme"/>
</dbReference>
<dbReference type="OMA" id="HYFWTNF"/>
<organism evidence="3 4">
    <name type="scientific">Talaromyces islandicus</name>
    <name type="common">Penicillium islandicum</name>
    <dbReference type="NCBI Taxonomy" id="28573"/>
    <lineage>
        <taxon>Eukaryota</taxon>
        <taxon>Fungi</taxon>
        <taxon>Dikarya</taxon>
        <taxon>Ascomycota</taxon>
        <taxon>Pezizomycotina</taxon>
        <taxon>Eurotiomycetes</taxon>
        <taxon>Eurotiomycetidae</taxon>
        <taxon>Eurotiales</taxon>
        <taxon>Trichocomaceae</taxon>
        <taxon>Talaromyces</taxon>
        <taxon>Talaromyces sect. Islandici</taxon>
    </lineage>
</organism>
<dbReference type="GO" id="GO:0016787">
    <property type="term" value="F:hydrolase activity"/>
    <property type="evidence" value="ECO:0007669"/>
    <property type="project" value="UniProtKB-KW"/>
</dbReference>
<keyword evidence="4" id="KW-1185">Reference proteome</keyword>
<gene>
    <name evidence="3" type="ORF">PISL3812_05079</name>
</gene>
<evidence type="ECO:0000313" key="4">
    <source>
        <dbReference type="Proteomes" id="UP000054383"/>
    </source>
</evidence>
<dbReference type="Pfam" id="PF07859">
    <property type="entry name" value="Abhydrolase_3"/>
    <property type="match status" value="1"/>
</dbReference>
<evidence type="ECO:0000256" key="1">
    <source>
        <dbReference type="ARBA" id="ARBA00022801"/>
    </source>
</evidence>
<keyword evidence="1 3" id="KW-0378">Hydrolase</keyword>
<dbReference type="Gene3D" id="3.40.50.1820">
    <property type="entry name" value="alpha/beta hydrolase"/>
    <property type="match status" value="1"/>
</dbReference>
<sequence>MALSREDRLKLAVIDPELAEFLRTTSFPQVPETADTQKVIAGLRMYMKSQHKPADPGTTGVTERDIYISARDGFQLRARVFESVEKTQPPAATTTEGKPPLVVYYHGGGWTIGSPEDTASSCRRIAKNLGVVCIAPSYRQGPEDPFPASINDAWDALQWLASTDAEAELSVSLTAGFVIGGSSAGGAMTAILTHLARDEGLASPITGSFLLAPMILPPETEVVLPDAHREAYLSRTQEECQHDPVLSPVLAKIFRDSAAGDPQSPLFVPYIWPTGHAGLPKAYLQICGMDTLRDEGLIYEQVLRESGTETKLDVYPGMPHIFWGSFPMLTQAKKAAVDLEDGIRWLLS</sequence>
<dbReference type="InterPro" id="IPR029058">
    <property type="entry name" value="AB_hydrolase_fold"/>
</dbReference>
<dbReference type="EMBL" id="CVMT01000004">
    <property type="protein sequence ID" value="CRG88053.1"/>
    <property type="molecule type" value="Genomic_DNA"/>
</dbReference>
<proteinExistence type="predicted"/>
<reference evidence="3 4" key="1">
    <citation type="submission" date="2015-04" db="EMBL/GenBank/DDBJ databases">
        <authorList>
            <person name="Syromyatnikov M.Y."/>
            <person name="Popov V.N."/>
        </authorList>
    </citation>
    <scope>NUCLEOTIDE SEQUENCE [LARGE SCALE GENOMIC DNA]</scope>
    <source>
        <strain evidence="3">WF-38-12</strain>
    </source>
</reference>
<evidence type="ECO:0000259" key="2">
    <source>
        <dbReference type="Pfam" id="PF07859"/>
    </source>
</evidence>
<dbReference type="Proteomes" id="UP000054383">
    <property type="component" value="Unassembled WGS sequence"/>
</dbReference>
<dbReference type="SUPFAM" id="SSF53474">
    <property type="entry name" value="alpha/beta-Hydrolases"/>
    <property type="match status" value="1"/>
</dbReference>
<dbReference type="InterPro" id="IPR013094">
    <property type="entry name" value="AB_hydrolase_3"/>
</dbReference>
<protein>
    <submittedName>
        <fullName evidence="3">AB hydrolase superfamily protein B1A11,02</fullName>
    </submittedName>
</protein>
<feature type="domain" description="Alpha/beta hydrolase fold-3" evidence="2">
    <location>
        <begin position="102"/>
        <end position="323"/>
    </location>
</feature>
<dbReference type="AlphaFoldDB" id="A0A0U1LXE4"/>
<dbReference type="PANTHER" id="PTHR48081">
    <property type="entry name" value="AB HYDROLASE SUPERFAMILY PROTEIN C4A8.06C"/>
    <property type="match status" value="1"/>
</dbReference>
<name>A0A0U1LXE4_TALIS</name>
<dbReference type="PANTHER" id="PTHR48081:SF8">
    <property type="entry name" value="ALPHA_BETA HYDROLASE FOLD-3 DOMAIN-CONTAINING PROTEIN-RELATED"/>
    <property type="match status" value="1"/>
</dbReference>